<feature type="non-terminal residue" evidence="3">
    <location>
        <position position="68"/>
    </location>
</feature>
<feature type="domain" description="3-hydroxyacyl-CoA dehydrogenase NAD binding" evidence="2">
    <location>
        <begin position="1"/>
        <end position="63"/>
    </location>
</feature>
<dbReference type="PANTHER" id="PTHR48075">
    <property type="entry name" value="3-HYDROXYACYL-COA DEHYDROGENASE FAMILY PROTEIN"/>
    <property type="match status" value="1"/>
</dbReference>
<dbReference type="Gene3D" id="3.40.50.720">
    <property type="entry name" value="NAD(P)-binding Rossmann-like Domain"/>
    <property type="match status" value="1"/>
</dbReference>
<dbReference type="EMBL" id="JAAGME010000379">
    <property type="protein sequence ID" value="NEB67245.1"/>
    <property type="molecule type" value="Genomic_DNA"/>
</dbReference>
<gene>
    <name evidence="3" type="ORF">G3I39_09305</name>
</gene>
<feature type="non-terminal residue" evidence="3">
    <location>
        <position position="1"/>
    </location>
</feature>
<organism evidence="3 4">
    <name type="scientific">Streptomyces microflavus</name>
    <name type="common">Streptomyces lipmanii</name>
    <dbReference type="NCBI Taxonomy" id="1919"/>
    <lineage>
        <taxon>Bacteria</taxon>
        <taxon>Bacillati</taxon>
        <taxon>Actinomycetota</taxon>
        <taxon>Actinomycetes</taxon>
        <taxon>Kitasatosporales</taxon>
        <taxon>Streptomycetaceae</taxon>
        <taxon>Streptomyces</taxon>
    </lineage>
</organism>
<dbReference type="RefSeq" id="WP_239110798.1">
    <property type="nucleotide sequence ID" value="NZ_JAAGME010000379.1"/>
</dbReference>
<protein>
    <submittedName>
        <fullName evidence="3">3-hydroxyacyl-CoA dehydrogenase</fullName>
    </submittedName>
</protein>
<dbReference type="GO" id="GO:0006635">
    <property type="term" value="P:fatty acid beta-oxidation"/>
    <property type="evidence" value="ECO:0007669"/>
    <property type="project" value="TreeGrafter"/>
</dbReference>
<name>A0A6N9V6F2_STRMI</name>
<dbReference type="SUPFAM" id="SSF51735">
    <property type="entry name" value="NAD(P)-binding Rossmann-fold domains"/>
    <property type="match status" value="1"/>
</dbReference>
<sequence length="68" mass="7169">LPVTLIAAGLRQPERLIGLHFFNPVPLMKVAEVIPGARTRPGLAEWLAGTVRASGHTAVTVADTPGFL</sequence>
<dbReference type="GO" id="GO:0008691">
    <property type="term" value="F:3-hydroxybutyryl-CoA dehydrogenase activity"/>
    <property type="evidence" value="ECO:0007669"/>
    <property type="project" value="TreeGrafter"/>
</dbReference>
<comment type="similarity">
    <text evidence="1">Belongs to the 3-hydroxyacyl-CoA dehydrogenase family.</text>
</comment>
<evidence type="ECO:0000256" key="1">
    <source>
        <dbReference type="ARBA" id="ARBA00009463"/>
    </source>
</evidence>
<dbReference type="Proteomes" id="UP000471648">
    <property type="component" value="Unassembled WGS sequence"/>
</dbReference>
<evidence type="ECO:0000313" key="4">
    <source>
        <dbReference type="Proteomes" id="UP000471648"/>
    </source>
</evidence>
<reference evidence="3 4" key="1">
    <citation type="submission" date="2020-01" db="EMBL/GenBank/DDBJ databases">
        <title>Insect and environment-associated Actinomycetes.</title>
        <authorList>
            <person name="Currrie C."/>
            <person name="Chevrette M."/>
            <person name="Carlson C."/>
            <person name="Stubbendieck R."/>
            <person name="Wendt-Pienkowski E."/>
        </authorList>
    </citation>
    <scope>NUCLEOTIDE SEQUENCE [LARGE SCALE GENOMIC DNA]</scope>
    <source>
        <strain evidence="3 4">SID14438</strain>
    </source>
</reference>
<proteinExistence type="inferred from homology"/>
<evidence type="ECO:0000259" key="2">
    <source>
        <dbReference type="Pfam" id="PF02737"/>
    </source>
</evidence>
<comment type="caution">
    <text evidence="3">The sequence shown here is derived from an EMBL/GenBank/DDBJ whole genome shotgun (WGS) entry which is preliminary data.</text>
</comment>
<dbReference type="Pfam" id="PF02737">
    <property type="entry name" value="3HCDH_N"/>
    <property type="match status" value="1"/>
</dbReference>
<dbReference type="PANTHER" id="PTHR48075:SF5">
    <property type="entry name" value="3-HYDROXYBUTYRYL-COA DEHYDROGENASE"/>
    <property type="match status" value="1"/>
</dbReference>
<accession>A0A6N9V6F2</accession>
<dbReference type="GO" id="GO:0070403">
    <property type="term" value="F:NAD+ binding"/>
    <property type="evidence" value="ECO:0007669"/>
    <property type="project" value="InterPro"/>
</dbReference>
<evidence type="ECO:0000313" key="3">
    <source>
        <dbReference type="EMBL" id="NEB67245.1"/>
    </source>
</evidence>
<dbReference type="AlphaFoldDB" id="A0A6N9V6F2"/>
<dbReference type="InterPro" id="IPR006176">
    <property type="entry name" value="3-OHacyl-CoA_DH_NAD-bd"/>
</dbReference>
<dbReference type="InterPro" id="IPR036291">
    <property type="entry name" value="NAD(P)-bd_dom_sf"/>
</dbReference>